<dbReference type="SMART" id="SM00338">
    <property type="entry name" value="BRLZ"/>
    <property type="match status" value="1"/>
</dbReference>
<evidence type="ECO:0000256" key="1">
    <source>
        <dbReference type="ARBA" id="ARBA00004123"/>
    </source>
</evidence>
<feature type="transmembrane region" description="Helical" evidence="9">
    <location>
        <begin position="469"/>
        <end position="493"/>
    </location>
</feature>
<keyword evidence="7" id="KW-0175">Coiled coil</keyword>
<feature type="transmembrane region" description="Helical" evidence="9">
    <location>
        <begin position="441"/>
        <end position="462"/>
    </location>
</feature>
<dbReference type="GO" id="GO:0005634">
    <property type="term" value="C:nucleus"/>
    <property type="evidence" value="ECO:0007669"/>
    <property type="project" value="UniProtKB-SubCell"/>
</dbReference>
<gene>
    <name evidence="11" type="ORF">G7K_6056-t1</name>
</gene>
<evidence type="ECO:0000256" key="9">
    <source>
        <dbReference type="SAM" id="Phobius"/>
    </source>
</evidence>
<evidence type="ECO:0000313" key="11">
    <source>
        <dbReference type="EMBL" id="GAO51968.1"/>
    </source>
</evidence>
<dbReference type="SUPFAM" id="SSF57959">
    <property type="entry name" value="Leucine zipper domain"/>
    <property type="match status" value="1"/>
</dbReference>
<proteinExistence type="inferred from homology"/>
<feature type="domain" description="BZIP" evidence="10">
    <location>
        <begin position="245"/>
        <end position="308"/>
    </location>
</feature>
<dbReference type="STRING" id="698492.A0A0E9NQ98"/>
<reference evidence="11 12" key="1">
    <citation type="journal article" date="2011" name="J. Gen. Appl. Microbiol.">
        <title>Draft genome sequencing of the enigmatic yeast Saitoella complicata.</title>
        <authorList>
            <person name="Nishida H."/>
            <person name="Hamamoto M."/>
            <person name="Sugiyama J."/>
        </authorList>
    </citation>
    <scope>NUCLEOTIDE SEQUENCE [LARGE SCALE GENOMIC DNA]</scope>
    <source>
        <strain evidence="11 12">NRRL Y-17804</strain>
    </source>
</reference>
<evidence type="ECO:0000313" key="12">
    <source>
        <dbReference type="Proteomes" id="UP000033140"/>
    </source>
</evidence>
<feature type="coiled-coil region" evidence="7">
    <location>
        <begin position="277"/>
        <end position="304"/>
    </location>
</feature>
<dbReference type="PROSITE" id="PS00036">
    <property type="entry name" value="BZIP_BASIC"/>
    <property type="match status" value="1"/>
</dbReference>
<reference evidence="11 12" key="2">
    <citation type="journal article" date="2014" name="J. Gen. Appl. Microbiol.">
        <title>The early diverging ascomycetous budding yeast Saitoella complicata has three histone deacetylases belonging to the Clr6, Hos2, and Rpd3 lineages.</title>
        <authorList>
            <person name="Nishida H."/>
            <person name="Matsumoto T."/>
            <person name="Kondo S."/>
            <person name="Hamamoto M."/>
            <person name="Yoshikawa H."/>
        </authorList>
    </citation>
    <scope>NUCLEOTIDE SEQUENCE [LARGE SCALE GENOMIC DNA]</scope>
    <source>
        <strain evidence="11 12">NRRL Y-17804</strain>
    </source>
</reference>
<protein>
    <recommendedName>
        <fullName evidence="10">BZIP domain-containing protein</fullName>
    </recommendedName>
</protein>
<name>A0A0E9NQ98_SAICN</name>
<dbReference type="AlphaFoldDB" id="A0A0E9NQ98"/>
<dbReference type="InterPro" id="IPR004827">
    <property type="entry name" value="bZIP"/>
</dbReference>
<keyword evidence="12" id="KW-1185">Reference proteome</keyword>
<comment type="similarity">
    <text evidence="2">Belongs to the bZIP family.</text>
</comment>
<evidence type="ECO:0000256" key="5">
    <source>
        <dbReference type="ARBA" id="ARBA00023163"/>
    </source>
</evidence>
<feature type="region of interest" description="Disordered" evidence="8">
    <location>
        <begin position="217"/>
        <end position="252"/>
    </location>
</feature>
<dbReference type="Gene3D" id="1.20.5.170">
    <property type="match status" value="1"/>
</dbReference>
<dbReference type="EMBL" id="BACD03000056">
    <property type="protein sequence ID" value="GAO51968.1"/>
    <property type="molecule type" value="Genomic_DNA"/>
</dbReference>
<organism evidence="11 12">
    <name type="scientific">Saitoella complicata (strain BCRC 22490 / CBS 7301 / JCM 7358 / NBRC 10748 / NRRL Y-17804)</name>
    <dbReference type="NCBI Taxonomy" id="698492"/>
    <lineage>
        <taxon>Eukaryota</taxon>
        <taxon>Fungi</taxon>
        <taxon>Dikarya</taxon>
        <taxon>Ascomycota</taxon>
        <taxon>Taphrinomycotina</taxon>
        <taxon>Taphrinomycotina incertae sedis</taxon>
        <taxon>Saitoella</taxon>
    </lineage>
</organism>
<keyword evidence="6" id="KW-0539">Nucleus</keyword>
<dbReference type="GO" id="GO:0003677">
    <property type="term" value="F:DNA binding"/>
    <property type="evidence" value="ECO:0007669"/>
    <property type="project" value="UniProtKB-KW"/>
</dbReference>
<dbReference type="PROSITE" id="PS50217">
    <property type="entry name" value="BZIP"/>
    <property type="match status" value="1"/>
</dbReference>
<keyword evidence="5" id="KW-0804">Transcription</keyword>
<dbReference type="Proteomes" id="UP000033140">
    <property type="component" value="Unassembled WGS sequence"/>
</dbReference>
<accession>A0A0E9NQ98</accession>
<reference evidence="11 12" key="3">
    <citation type="journal article" date="2015" name="Genome Announc.">
        <title>Draft Genome Sequence of the Archiascomycetous Yeast Saitoella complicata.</title>
        <authorList>
            <person name="Yamauchi K."/>
            <person name="Kondo S."/>
            <person name="Hamamoto M."/>
            <person name="Takahashi Y."/>
            <person name="Ogura Y."/>
            <person name="Hayashi T."/>
            <person name="Nishida H."/>
        </authorList>
    </citation>
    <scope>NUCLEOTIDE SEQUENCE [LARGE SCALE GENOMIC DNA]</scope>
    <source>
        <strain evidence="11 12">NRRL Y-17804</strain>
    </source>
</reference>
<evidence type="ECO:0000256" key="6">
    <source>
        <dbReference type="ARBA" id="ARBA00023242"/>
    </source>
</evidence>
<keyword evidence="9" id="KW-0812">Transmembrane</keyword>
<comment type="subcellular location">
    <subcellularLocation>
        <location evidence="1">Nucleus</location>
    </subcellularLocation>
</comment>
<keyword evidence="4" id="KW-0238">DNA-binding</keyword>
<dbReference type="GO" id="GO:0000981">
    <property type="term" value="F:DNA-binding transcription factor activity, RNA polymerase II-specific"/>
    <property type="evidence" value="ECO:0007669"/>
    <property type="project" value="UniProtKB-ARBA"/>
</dbReference>
<sequence>MYDGSNFGKSDQEITAYTPDRQRQLNQINPNQIHNHKGMTESQFETFFNLDDLITLPELDAASPASAISPTSTVEDLPTLNASTANGNEDIYQYLMQSNPTPASPFTHNAPAPFSPPSVGGTDNTPLGFGIDPAVINSPPLKVEDSISALPPMFGAAPVPIVQPAVVQPAMTLSPAPATQAQKNAKKAVQKANKGKQIEALPEHALYQSFLKSQAGKEDSVEIEDDAEEMDNDEKLLQSEEGKKLSSKERRQLRNKVSARNFRVRRKEYISHLESLVSDKNAETDSLRAELESVRAENARLQSIIQQAFFPQPKPQYGNAKDPNPALFQLPGKSDGTEWPLAYSNEGSSTPTAFKGGNVNVFGVHVPEFQFSPEMMDKDSGLPVAPRMPSKASMMRESEEGEEEDPARVLMRLLGETEEDLGYEDPMEMKLRSIAPCRSPLTFSFCVFVMFCLLCFMGLLGVMISLSTFVLVCGLDLALDGFGLQLAMVMAMADTRCECMYVYVVA</sequence>
<keyword evidence="9" id="KW-0472">Membrane</keyword>
<dbReference type="CDD" id="cd14810">
    <property type="entry name" value="bZIP_u1"/>
    <property type="match status" value="1"/>
</dbReference>
<keyword evidence="3" id="KW-0805">Transcription regulation</keyword>
<evidence type="ECO:0000256" key="4">
    <source>
        <dbReference type="ARBA" id="ARBA00023125"/>
    </source>
</evidence>
<dbReference type="InterPro" id="IPR046347">
    <property type="entry name" value="bZIP_sf"/>
</dbReference>
<dbReference type="PANTHER" id="PTHR47416">
    <property type="entry name" value="BASIC-LEUCINE ZIPPER TRANSCRIPTION FACTOR F-RELATED"/>
    <property type="match status" value="1"/>
</dbReference>
<evidence type="ECO:0000256" key="3">
    <source>
        <dbReference type="ARBA" id="ARBA00023015"/>
    </source>
</evidence>
<evidence type="ECO:0000256" key="8">
    <source>
        <dbReference type="SAM" id="MobiDB-lite"/>
    </source>
</evidence>
<dbReference type="Pfam" id="PF00170">
    <property type="entry name" value="bZIP_1"/>
    <property type="match status" value="1"/>
</dbReference>
<comment type="caution">
    <text evidence="11">The sequence shown here is derived from an EMBL/GenBank/DDBJ whole genome shotgun (WGS) entry which is preliminary data.</text>
</comment>
<dbReference type="PANTHER" id="PTHR47416:SF8">
    <property type="entry name" value="BASIC-LEUCINE ZIPPER TRANSCRIPTION FACTOR E-RELATED"/>
    <property type="match status" value="1"/>
</dbReference>
<evidence type="ECO:0000256" key="7">
    <source>
        <dbReference type="SAM" id="Coils"/>
    </source>
</evidence>
<keyword evidence="9" id="KW-1133">Transmembrane helix</keyword>
<feature type="compositionally biased region" description="Acidic residues" evidence="8">
    <location>
        <begin position="221"/>
        <end position="232"/>
    </location>
</feature>
<evidence type="ECO:0000259" key="10">
    <source>
        <dbReference type="PROSITE" id="PS50217"/>
    </source>
</evidence>
<evidence type="ECO:0000256" key="2">
    <source>
        <dbReference type="ARBA" id="ARBA00007163"/>
    </source>
</evidence>
<feature type="compositionally biased region" description="Basic and acidic residues" evidence="8">
    <location>
        <begin position="233"/>
        <end position="252"/>
    </location>
</feature>